<dbReference type="InterPro" id="IPR036093">
    <property type="entry name" value="NAC_dom_sf"/>
</dbReference>
<keyword evidence="2" id="KW-0238">DNA-binding</keyword>
<dbReference type="Proteomes" id="UP000231279">
    <property type="component" value="Unassembled WGS sequence"/>
</dbReference>
<dbReference type="STRING" id="429701.A0A2G9HIE5"/>
<keyword evidence="8" id="KW-1185">Reference proteome</keyword>
<evidence type="ECO:0000256" key="1">
    <source>
        <dbReference type="ARBA" id="ARBA00023015"/>
    </source>
</evidence>
<feature type="domain" description="NAC" evidence="6">
    <location>
        <begin position="12"/>
        <end position="200"/>
    </location>
</feature>
<dbReference type="EMBL" id="NKXS01001691">
    <property type="protein sequence ID" value="PIN17319.1"/>
    <property type="molecule type" value="Genomic_DNA"/>
</dbReference>
<accession>A0A2G9HIE5</accession>
<dbReference type="PROSITE" id="PS51005">
    <property type="entry name" value="NAC"/>
    <property type="match status" value="1"/>
</dbReference>
<dbReference type="AlphaFoldDB" id="A0A2G9HIE5"/>
<dbReference type="GO" id="GO:0048731">
    <property type="term" value="P:system development"/>
    <property type="evidence" value="ECO:0007669"/>
    <property type="project" value="TreeGrafter"/>
</dbReference>
<dbReference type="Gene3D" id="2.170.150.80">
    <property type="entry name" value="NAC domain"/>
    <property type="match status" value="1"/>
</dbReference>
<evidence type="ECO:0000313" key="8">
    <source>
        <dbReference type="Proteomes" id="UP000231279"/>
    </source>
</evidence>
<comment type="caution">
    <text evidence="7">The sequence shown here is derived from an EMBL/GenBank/DDBJ whole genome shotgun (WGS) entry which is preliminary data.</text>
</comment>
<keyword evidence="3" id="KW-0804">Transcription</keyword>
<evidence type="ECO:0000313" key="7">
    <source>
        <dbReference type="EMBL" id="PIN17319.1"/>
    </source>
</evidence>
<dbReference type="PANTHER" id="PTHR31719:SF123">
    <property type="entry name" value="NAC DOMAIN-CONTAINING PROTEIN"/>
    <property type="match status" value="1"/>
</dbReference>
<feature type="region of interest" description="Disordered" evidence="5">
    <location>
        <begin position="161"/>
        <end position="186"/>
    </location>
</feature>
<evidence type="ECO:0000256" key="2">
    <source>
        <dbReference type="ARBA" id="ARBA00023125"/>
    </source>
</evidence>
<proteinExistence type="predicted"/>
<dbReference type="GO" id="GO:0003677">
    <property type="term" value="F:DNA binding"/>
    <property type="evidence" value="ECO:0007669"/>
    <property type="project" value="UniProtKB-KW"/>
</dbReference>
<dbReference type="SUPFAM" id="SSF101941">
    <property type="entry name" value="NAC domain"/>
    <property type="match status" value="1"/>
</dbReference>
<protein>
    <recommendedName>
        <fullName evidence="6">NAC domain-containing protein</fullName>
    </recommendedName>
</protein>
<dbReference type="InterPro" id="IPR003441">
    <property type="entry name" value="NAC-dom"/>
</dbReference>
<evidence type="ECO:0000256" key="5">
    <source>
        <dbReference type="SAM" id="MobiDB-lite"/>
    </source>
</evidence>
<name>A0A2G9HIE5_9LAMI</name>
<dbReference type="Pfam" id="PF02365">
    <property type="entry name" value="NAM"/>
    <property type="match status" value="1"/>
</dbReference>
<evidence type="ECO:0000259" key="6">
    <source>
        <dbReference type="PROSITE" id="PS51005"/>
    </source>
</evidence>
<organism evidence="7 8">
    <name type="scientific">Handroanthus impetiginosus</name>
    <dbReference type="NCBI Taxonomy" id="429701"/>
    <lineage>
        <taxon>Eukaryota</taxon>
        <taxon>Viridiplantae</taxon>
        <taxon>Streptophyta</taxon>
        <taxon>Embryophyta</taxon>
        <taxon>Tracheophyta</taxon>
        <taxon>Spermatophyta</taxon>
        <taxon>Magnoliopsida</taxon>
        <taxon>eudicotyledons</taxon>
        <taxon>Gunneridae</taxon>
        <taxon>Pentapetalae</taxon>
        <taxon>asterids</taxon>
        <taxon>lamiids</taxon>
        <taxon>Lamiales</taxon>
        <taxon>Bignoniaceae</taxon>
        <taxon>Crescentiina</taxon>
        <taxon>Tabebuia alliance</taxon>
        <taxon>Handroanthus</taxon>
    </lineage>
</organism>
<reference evidence="8" key="1">
    <citation type="journal article" date="2018" name="Gigascience">
        <title>Genome assembly of the Pink Ipe (Handroanthus impetiginosus, Bignoniaceae), a highly valued, ecologically keystone Neotropical timber forest tree.</title>
        <authorList>
            <person name="Silva-Junior O.B."/>
            <person name="Grattapaglia D."/>
            <person name="Novaes E."/>
            <person name="Collevatti R.G."/>
        </authorList>
    </citation>
    <scope>NUCLEOTIDE SEQUENCE [LARGE SCALE GENOMIC DNA]</scope>
    <source>
        <strain evidence="8">cv. UFG-1</strain>
    </source>
</reference>
<dbReference type="OrthoDB" id="863385at2759"/>
<sequence length="207" mass="23686">MSFGDGICPIELPIGYRFDPTDLELATFYLQKKVSSRPVVGDDIKEIDAHEFYSHSPEAIGIYRSQDHDLTMEQEGEEVPMIGKDRIEMNEEFHKQEENQKIRIVGDGIGYWRSSGKKEVIYDAMGRAYAFKIHFIYFSGSPNRGKQTHWRLEEYHLISGEGSCDGGRDDHDDGGDPDNGGDERRNSKIDDWVLGRITRGRNYASFI</sequence>
<dbReference type="PANTHER" id="PTHR31719">
    <property type="entry name" value="NAC TRANSCRIPTION FACTOR 56"/>
    <property type="match status" value="1"/>
</dbReference>
<dbReference type="GO" id="GO:0006355">
    <property type="term" value="P:regulation of DNA-templated transcription"/>
    <property type="evidence" value="ECO:0007669"/>
    <property type="project" value="InterPro"/>
</dbReference>
<evidence type="ECO:0000256" key="3">
    <source>
        <dbReference type="ARBA" id="ARBA00023163"/>
    </source>
</evidence>
<evidence type="ECO:0000256" key="4">
    <source>
        <dbReference type="ARBA" id="ARBA00023242"/>
    </source>
</evidence>
<gene>
    <name evidence="7" type="ORF">CDL12_10032</name>
</gene>
<keyword evidence="1" id="KW-0805">Transcription regulation</keyword>
<keyword evidence="4" id="KW-0539">Nucleus</keyword>